<sequence length="219" mass="25454">MSLPYTMVFTLLMTEMLVFIALILPLPHNWRRGTLKFLSQSPLMGQVQHIMKIVFVGVFILFVDSVNRVAKVEEVSEHSHHHHDHMAQSNVAARRFYAQRNMYLTGFTLFLSLILNRTFFMILDLLQSEEKMETIRNEASVQSKEYERALDSETKLKKEVKELSDIVSTHASAKRDLDNLKKQAKQQQEEYVRLADANTEMEKKLQGVELKNLEGKKDI</sequence>
<feature type="domain" description="BAP29/BAP31 transmembrane" evidence="7">
    <location>
        <begin position="1"/>
        <end position="134"/>
    </location>
</feature>
<evidence type="ECO:0000259" key="7">
    <source>
        <dbReference type="Pfam" id="PF05529"/>
    </source>
</evidence>
<evidence type="ECO:0000256" key="4">
    <source>
        <dbReference type="ARBA" id="ARBA00023136"/>
    </source>
</evidence>
<gene>
    <name evidence="8" type="ORF">K457DRAFT_155364</name>
</gene>
<dbReference type="GO" id="GO:0006886">
    <property type="term" value="P:intracellular protein transport"/>
    <property type="evidence" value="ECO:0007669"/>
    <property type="project" value="UniProtKB-UniRule"/>
</dbReference>
<keyword evidence="4 5" id="KW-0472">Membrane</keyword>
<feature type="transmembrane region" description="Helical" evidence="5">
    <location>
        <begin position="47"/>
        <end position="63"/>
    </location>
</feature>
<comment type="subcellular location">
    <subcellularLocation>
        <location evidence="5">Endoplasmic reticulum membrane</location>
        <topology evidence="5">Multi-pass membrane protein</topology>
    </subcellularLocation>
    <subcellularLocation>
        <location evidence="1">Membrane</location>
        <topology evidence="1">Multi-pass membrane protein</topology>
    </subcellularLocation>
</comment>
<evidence type="ECO:0000256" key="1">
    <source>
        <dbReference type="ARBA" id="ARBA00004141"/>
    </source>
</evidence>
<comment type="function">
    <text evidence="5">May play a role in anterograde transport of membrane proteins from the endoplasmic reticulum to the Golgi.</text>
</comment>
<dbReference type="GO" id="GO:0006888">
    <property type="term" value="P:endoplasmic reticulum to Golgi vesicle-mediated transport"/>
    <property type="evidence" value="ECO:0007669"/>
    <property type="project" value="UniProtKB-UniRule"/>
</dbReference>
<dbReference type="EMBL" id="KV442039">
    <property type="protein sequence ID" value="OAQ29662.1"/>
    <property type="molecule type" value="Genomic_DNA"/>
</dbReference>
<keyword evidence="5" id="KW-0653">Protein transport</keyword>
<name>A0A197JWH8_9FUNG</name>
<dbReference type="STRING" id="1314771.A0A197JWH8"/>
<dbReference type="Pfam" id="PF05529">
    <property type="entry name" value="Bap31"/>
    <property type="match status" value="1"/>
</dbReference>
<feature type="transmembrane region" description="Helical" evidence="5">
    <location>
        <begin position="103"/>
        <end position="126"/>
    </location>
</feature>
<accession>A0A197JWH8</accession>
<evidence type="ECO:0000256" key="5">
    <source>
        <dbReference type="RuleBase" id="RU367026"/>
    </source>
</evidence>
<evidence type="ECO:0000313" key="8">
    <source>
        <dbReference type="EMBL" id="OAQ29662.1"/>
    </source>
</evidence>
<protein>
    <recommendedName>
        <fullName evidence="5">Endoplasmic reticulum transmembrane protein</fullName>
    </recommendedName>
</protein>
<keyword evidence="5" id="KW-0256">Endoplasmic reticulum</keyword>
<keyword evidence="9" id="KW-1185">Reference proteome</keyword>
<dbReference type="GO" id="GO:0070973">
    <property type="term" value="P:protein localization to endoplasmic reticulum exit site"/>
    <property type="evidence" value="ECO:0007669"/>
    <property type="project" value="UniProtKB-UniRule"/>
</dbReference>
<keyword evidence="5" id="KW-0813">Transport</keyword>
<dbReference type="OrthoDB" id="435607at2759"/>
<dbReference type="PANTHER" id="PTHR12701:SF20">
    <property type="entry name" value="ENDOPLASMIC RETICULUM TRANSMEMBRANE PROTEIN"/>
    <property type="match status" value="1"/>
</dbReference>
<reference evidence="8 9" key="1">
    <citation type="submission" date="2016-05" db="EMBL/GenBank/DDBJ databases">
        <title>Genome sequencing reveals origins of a unique bacterial endosymbiosis in the earliest lineages of terrestrial Fungi.</title>
        <authorList>
            <consortium name="DOE Joint Genome Institute"/>
            <person name="Uehling J."/>
            <person name="Gryganskyi A."/>
            <person name="Hameed K."/>
            <person name="Tschaplinski T."/>
            <person name="Misztal P."/>
            <person name="Wu S."/>
            <person name="Desiro A."/>
            <person name="Vande Pol N."/>
            <person name="Du Z.-Y."/>
            <person name="Zienkiewicz A."/>
            <person name="Zienkiewicz K."/>
            <person name="Morin E."/>
            <person name="Tisserant E."/>
            <person name="Splivallo R."/>
            <person name="Hainaut M."/>
            <person name="Henrissat B."/>
            <person name="Ohm R."/>
            <person name="Kuo A."/>
            <person name="Yan J."/>
            <person name="Lipzen A."/>
            <person name="Nolan M."/>
            <person name="Labutti K."/>
            <person name="Barry K."/>
            <person name="Goldstein A."/>
            <person name="Labbe J."/>
            <person name="Schadt C."/>
            <person name="Tuskan G."/>
            <person name="Grigoriev I."/>
            <person name="Martin F."/>
            <person name="Vilgalys R."/>
            <person name="Bonito G."/>
        </authorList>
    </citation>
    <scope>NUCLEOTIDE SEQUENCE [LARGE SCALE GENOMIC DNA]</scope>
    <source>
        <strain evidence="8 9">AG-77</strain>
    </source>
</reference>
<keyword evidence="5" id="KW-0931">ER-Golgi transport</keyword>
<dbReference type="GO" id="GO:0005789">
    <property type="term" value="C:endoplasmic reticulum membrane"/>
    <property type="evidence" value="ECO:0007669"/>
    <property type="project" value="UniProtKB-SubCell"/>
</dbReference>
<evidence type="ECO:0000256" key="3">
    <source>
        <dbReference type="ARBA" id="ARBA00022989"/>
    </source>
</evidence>
<evidence type="ECO:0000313" key="9">
    <source>
        <dbReference type="Proteomes" id="UP000078512"/>
    </source>
</evidence>
<feature type="coiled-coil region" evidence="6">
    <location>
        <begin position="163"/>
        <end position="204"/>
    </location>
</feature>
<dbReference type="PANTHER" id="PTHR12701">
    <property type="entry name" value="BCR-ASSOCIATED PROTEIN, BAP"/>
    <property type="match status" value="1"/>
</dbReference>
<dbReference type="InterPro" id="IPR040463">
    <property type="entry name" value="BAP29/BAP31_N"/>
</dbReference>
<evidence type="ECO:0000256" key="2">
    <source>
        <dbReference type="ARBA" id="ARBA00022692"/>
    </source>
</evidence>
<organism evidence="8 9">
    <name type="scientific">Linnemannia elongata AG-77</name>
    <dbReference type="NCBI Taxonomy" id="1314771"/>
    <lineage>
        <taxon>Eukaryota</taxon>
        <taxon>Fungi</taxon>
        <taxon>Fungi incertae sedis</taxon>
        <taxon>Mucoromycota</taxon>
        <taxon>Mortierellomycotina</taxon>
        <taxon>Mortierellomycetes</taxon>
        <taxon>Mortierellales</taxon>
        <taxon>Mortierellaceae</taxon>
        <taxon>Linnemannia</taxon>
    </lineage>
</organism>
<dbReference type="InterPro" id="IPR008417">
    <property type="entry name" value="BAP29/BAP31"/>
</dbReference>
<keyword evidence="6" id="KW-0175">Coiled coil</keyword>
<dbReference type="Proteomes" id="UP000078512">
    <property type="component" value="Unassembled WGS sequence"/>
</dbReference>
<comment type="similarity">
    <text evidence="5">Belongs to the BCAP29/BCAP31 family.</text>
</comment>
<evidence type="ECO:0000256" key="6">
    <source>
        <dbReference type="SAM" id="Coils"/>
    </source>
</evidence>
<keyword evidence="2 5" id="KW-0812">Transmembrane</keyword>
<feature type="transmembrane region" description="Helical" evidence="5">
    <location>
        <begin position="6"/>
        <end position="26"/>
    </location>
</feature>
<keyword evidence="8" id="KW-0675">Receptor</keyword>
<proteinExistence type="inferred from homology"/>
<dbReference type="AlphaFoldDB" id="A0A197JWH8"/>
<keyword evidence="3 5" id="KW-1133">Transmembrane helix</keyword>